<dbReference type="Gene3D" id="3.30.70.330">
    <property type="match status" value="2"/>
</dbReference>
<protein>
    <submittedName>
        <fullName evidence="6">RNA binding protein</fullName>
    </submittedName>
</protein>
<evidence type="ECO:0000313" key="6">
    <source>
        <dbReference type="EMBL" id="OEH77309.1"/>
    </source>
</evidence>
<dbReference type="AlphaFoldDB" id="A0A1D3D1I7"/>
<feature type="transmembrane region" description="Helical" evidence="4">
    <location>
        <begin position="98"/>
        <end position="119"/>
    </location>
</feature>
<feature type="compositionally biased region" description="Basic and acidic residues" evidence="3">
    <location>
        <begin position="344"/>
        <end position="353"/>
    </location>
</feature>
<proteinExistence type="predicted"/>
<dbReference type="InterPro" id="IPR035979">
    <property type="entry name" value="RBD_domain_sf"/>
</dbReference>
<evidence type="ECO:0000313" key="7">
    <source>
        <dbReference type="Proteomes" id="UP000095192"/>
    </source>
</evidence>
<dbReference type="EMBL" id="JROU02001137">
    <property type="protein sequence ID" value="OEH77309.1"/>
    <property type="molecule type" value="Genomic_DNA"/>
</dbReference>
<dbReference type="InterPro" id="IPR012677">
    <property type="entry name" value="Nucleotide-bd_a/b_plait_sf"/>
</dbReference>
<reference evidence="6 7" key="1">
    <citation type="journal article" date="2016" name="BMC Genomics">
        <title>Comparative genomics reveals Cyclospora cayetanensis possesses coccidia-like metabolism and invasion components but unique surface antigens.</title>
        <authorList>
            <person name="Liu S."/>
            <person name="Wang L."/>
            <person name="Zheng H."/>
            <person name="Xu Z."/>
            <person name="Roellig D.M."/>
            <person name="Li N."/>
            <person name="Frace M.A."/>
            <person name="Tang K."/>
            <person name="Arrowood M.J."/>
            <person name="Moss D.M."/>
            <person name="Zhang L."/>
            <person name="Feng Y."/>
            <person name="Xiao L."/>
        </authorList>
    </citation>
    <scope>NUCLEOTIDE SEQUENCE [LARGE SCALE GENOMIC DNA]</scope>
    <source>
        <strain evidence="6 7">CHN_HEN01</strain>
    </source>
</reference>
<name>A0A1D3D1I7_9EIME</name>
<dbReference type="InParanoid" id="A0A1D3D1I7"/>
<sequence>MCGYTTGAEKKSRRAGGEGPPLPWRLVLLLLTLRPLKEQSFMYLIPRKTRAYHPDSIDRALLFPRCLVVWCCGISTGVSVVAASFTQCYCGACKVQGATGPAPAVAIIVFAAAALVLTLERPRRSQQLPSLRVPQAPAEPKATRSRKEQEPVPPFSRTARATPPRTPPTVSEPQDLFVGGLNPSTTEAELEDYFKQYGAGTPPLPASELMAGFPLIFPSLPSLFFLGALGVRAFLRSVQVELRRAVPRAVVPSSAPPSDDPEEKECKVFIGGIPPTMTTEDIHAFFSKRFGMVRRVDFFYDKMTGRMRGFGFLVFSFPHSAKMAVGHHQLGDVVIEVKKAVDKEEMKNQKEAEAASGGGRPPPRRPPPGAQGGMMMRSMRPAMEFVPFEMAMHPVAAAGGPGRGPLQDPYSVFPHAAVAAAPAAVAAAPAAAAAVAPSAYGGAYYPVAEPQQQLAYAGASGGMYVPQGYGYVVAGGAQDVYAHQPGATEQPQIADPYDVQGAMRARVAKAQPRSQPY</sequence>
<accession>A0A1D3D1I7</accession>
<feature type="region of interest" description="Disordered" evidence="3">
    <location>
        <begin position="127"/>
        <end position="182"/>
    </location>
</feature>
<dbReference type="VEuPathDB" id="ToxoDB:LOC34624122"/>
<dbReference type="SMART" id="SM00360">
    <property type="entry name" value="RRM"/>
    <property type="match status" value="1"/>
</dbReference>
<evidence type="ECO:0000256" key="3">
    <source>
        <dbReference type="SAM" id="MobiDB-lite"/>
    </source>
</evidence>
<feature type="compositionally biased region" description="Basic and acidic residues" evidence="3">
    <location>
        <begin position="141"/>
        <end position="150"/>
    </location>
</feature>
<evidence type="ECO:0000259" key="5">
    <source>
        <dbReference type="PROSITE" id="PS50102"/>
    </source>
</evidence>
<dbReference type="PANTHER" id="PTHR48027">
    <property type="entry name" value="HETEROGENEOUS NUCLEAR RIBONUCLEOPROTEIN 87F-RELATED"/>
    <property type="match status" value="1"/>
</dbReference>
<evidence type="ECO:0000256" key="2">
    <source>
        <dbReference type="PROSITE-ProRule" id="PRU00176"/>
    </source>
</evidence>
<keyword evidence="4" id="KW-1133">Transmembrane helix</keyword>
<dbReference type="InterPro" id="IPR000504">
    <property type="entry name" value="RRM_dom"/>
</dbReference>
<dbReference type="InterPro" id="IPR052462">
    <property type="entry name" value="SLIRP/GR-RBP-like"/>
</dbReference>
<keyword evidence="4" id="KW-0472">Membrane</keyword>
<gene>
    <name evidence="6" type="ORF">cyc_08380</name>
</gene>
<dbReference type="Proteomes" id="UP000095192">
    <property type="component" value="Unassembled WGS sequence"/>
</dbReference>
<keyword evidence="1 2" id="KW-0694">RNA-binding</keyword>
<dbReference type="SUPFAM" id="SSF54928">
    <property type="entry name" value="RNA-binding domain, RBD"/>
    <property type="match status" value="2"/>
</dbReference>
<feature type="transmembrane region" description="Helical" evidence="4">
    <location>
        <begin position="66"/>
        <end position="86"/>
    </location>
</feature>
<feature type="region of interest" description="Disordered" evidence="3">
    <location>
        <begin position="344"/>
        <end position="374"/>
    </location>
</feature>
<evidence type="ECO:0000256" key="4">
    <source>
        <dbReference type="SAM" id="Phobius"/>
    </source>
</evidence>
<comment type="caution">
    <text evidence="6">The sequence shown here is derived from an EMBL/GenBank/DDBJ whole genome shotgun (WGS) entry which is preliminary data.</text>
</comment>
<keyword evidence="7" id="KW-1185">Reference proteome</keyword>
<dbReference type="Pfam" id="PF00076">
    <property type="entry name" value="RRM_1"/>
    <property type="match status" value="2"/>
</dbReference>
<dbReference type="VEuPathDB" id="ToxoDB:cyc_08380"/>
<feature type="transmembrane region" description="Helical" evidence="4">
    <location>
        <begin position="215"/>
        <end position="235"/>
    </location>
</feature>
<feature type="compositionally biased region" description="Pro residues" evidence="3">
    <location>
        <begin position="360"/>
        <end position="369"/>
    </location>
</feature>
<dbReference type="PROSITE" id="PS50102">
    <property type="entry name" value="RRM"/>
    <property type="match status" value="1"/>
</dbReference>
<feature type="domain" description="RRM" evidence="5">
    <location>
        <begin position="266"/>
        <end position="342"/>
    </location>
</feature>
<keyword evidence="4" id="KW-0812">Transmembrane</keyword>
<evidence type="ECO:0000256" key="1">
    <source>
        <dbReference type="ARBA" id="ARBA00022884"/>
    </source>
</evidence>
<organism evidence="6 7">
    <name type="scientific">Cyclospora cayetanensis</name>
    <dbReference type="NCBI Taxonomy" id="88456"/>
    <lineage>
        <taxon>Eukaryota</taxon>
        <taxon>Sar</taxon>
        <taxon>Alveolata</taxon>
        <taxon>Apicomplexa</taxon>
        <taxon>Conoidasida</taxon>
        <taxon>Coccidia</taxon>
        <taxon>Eucoccidiorida</taxon>
        <taxon>Eimeriorina</taxon>
        <taxon>Eimeriidae</taxon>
        <taxon>Cyclospora</taxon>
    </lineage>
</organism>
<dbReference type="GO" id="GO:0003723">
    <property type="term" value="F:RNA binding"/>
    <property type="evidence" value="ECO:0007669"/>
    <property type="project" value="UniProtKB-UniRule"/>
</dbReference>